<comment type="subcellular location">
    <subcellularLocation>
        <location evidence="1">Membrane</location>
    </subcellularLocation>
</comment>
<dbReference type="InterPro" id="IPR008250">
    <property type="entry name" value="ATPase_P-typ_transduc_dom_A_sf"/>
</dbReference>
<feature type="transmembrane region" description="Helical" evidence="6">
    <location>
        <begin position="95"/>
        <end position="114"/>
    </location>
</feature>
<organism evidence="8 9">
    <name type="scientific">Dactylonectria estremocensis</name>
    <dbReference type="NCBI Taxonomy" id="1079267"/>
    <lineage>
        <taxon>Eukaryota</taxon>
        <taxon>Fungi</taxon>
        <taxon>Dikarya</taxon>
        <taxon>Ascomycota</taxon>
        <taxon>Pezizomycotina</taxon>
        <taxon>Sordariomycetes</taxon>
        <taxon>Hypocreomycetidae</taxon>
        <taxon>Hypocreales</taxon>
        <taxon>Nectriaceae</taxon>
        <taxon>Dactylonectria</taxon>
    </lineage>
</organism>
<name>A0A9P9ECN3_9HYPO</name>
<dbReference type="SUPFAM" id="SSF81660">
    <property type="entry name" value="Metal cation-transporting ATPase, ATP-binding domain N"/>
    <property type="match status" value="1"/>
</dbReference>
<evidence type="ECO:0000313" key="8">
    <source>
        <dbReference type="EMBL" id="KAH7136914.1"/>
    </source>
</evidence>
<dbReference type="Pfam" id="PF00122">
    <property type="entry name" value="E1-E2_ATPase"/>
    <property type="match status" value="1"/>
</dbReference>
<dbReference type="PRINTS" id="PR00119">
    <property type="entry name" value="CATATPASE"/>
</dbReference>
<dbReference type="Pfam" id="PF13246">
    <property type="entry name" value="Cation_ATPase"/>
    <property type="match status" value="1"/>
</dbReference>
<evidence type="ECO:0000256" key="6">
    <source>
        <dbReference type="SAM" id="Phobius"/>
    </source>
</evidence>
<dbReference type="SUPFAM" id="SSF81653">
    <property type="entry name" value="Calcium ATPase, transduction domain A"/>
    <property type="match status" value="1"/>
</dbReference>
<reference evidence="8" key="1">
    <citation type="journal article" date="2021" name="Nat. Commun.">
        <title>Genetic determinants of endophytism in the Arabidopsis root mycobiome.</title>
        <authorList>
            <person name="Mesny F."/>
            <person name="Miyauchi S."/>
            <person name="Thiergart T."/>
            <person name="Pickel B."/>
            <person name="Atanasova L."/>
            <person name="Karlsson M."/>
            <person name="Huettel B."/>
            <person name="Barry K.W."/>
            <person name="Haridas S."/>
            <person name="Chen C."/>
            <person name="Bauer D."/>
            <person name="Andreopoulos W."/>
            <person name="Pangilinan J."/>
            <person name="LaButti K."/>
            <person name="Riley R."/>
            <person name="Lipzen A."/>
            <person name="Clum A."/>
            <person name="Drula E."/>
            <person name="Henrissat B."/>
            <person name="Kohler A."/>
            <person name="Grigoriev I.V."/>
            <person name="Martin F.M."/>
            <person name="Hacquard S."/>
        </authorList>
    </citation>
    <scope>NUCLEOTIDE SEQUENCE</scope>
    <source>
        <strain evidence="8">MPI-CAGE-AT-0021</strain>
    </source>
</reference>
<sequence>MLNPKYFSAFHALGGLSGVAKGLQTDLQAGLSGDETKVQRSITLQDATGQNTPTYQLPAKAYKDPILILLTGAAVISLALGIYETVSSGRGVEWVESVAICVVILVVTLVGSLVDWQKKQAFVKLHAKMGDREIKVIRSGKSYMINVRDILVGDVLHLKPGDLVPVDGVSSSRTGCSVGTKSSFGKVMMSVRTKMYPTPLQKKLGGLAMAIPQLGLGSAPLLFFVLLFRFVAQLDGNGATLVKKGSQFMDILIVVTTVIVVAVSEGLPLAVTLTLAFATARLLKEKNLIRVPCACETMGNATTLCSDKTGTLTTNKMTVIAGSFGNANFSKSDFKRNGSIANFVSSISESTKKLIAEFVAINSTDFEGMEDGEATFIRSKTETAMLHMAKTHFGMQALPELRANEGNIQVMPFDSSKEGMVPLLDFTAARASGFSSREPRKFSSTAFR</sequence>
<dbReference type="GO" id="GO:0006874">
    <property type="term" value="P:intracellular calcium ion homeostasis"/>
    <property type="evidence" value="ECO:0007669"/>
    <property type="project" value="TreeGrafter"/>
</dbReference>
<keyword evidence="9" id="KW-1185">Reference proteome</keyword>
<dbReference type="PANTHER" id="PTHR24093">
    <property type="entry name" value="CATION TRANSPORTING ATPASE"/>
    <property type="match status" value="1"/>
</dbReference>
<dbReference type="PANTHER" id="PTHR24093:SF346">
    <property type="entry name" value="CALCIUM-TRANSPORTING ATPASE"/>
    <property type="match status" value="1"/>
</dbReference>
<dbReference type="SUPFAM" id="SSF81665">
    <property type="entry name" value="Calcium ATPase, transmembrane domain M"/>
    <property type="match status" value="1"/>
</dbReference>
<evidence type="ECO:0000313" key="9">
    <source>
        <dbReference type="Proteomes" id="UP000717696"/>
    </source>
</evidence>
<dbReference type="EMBL" id="JAGMUU010000016">
    <property type="protein sequence ID" value="KAH7136914.1"/>
    <property type="molecule type" value="Genomic_DNA"/>
</dbReference>
<keyword evidence="2 6" id="KW-0812">Transmembrane</keyword>
<evidence type="ECO:0000256" key="4">
    <source>
        <dbReference type="ARBA" id="ARBA00022989"/>
    </source>
</evidence>
<keyword evidence="5 6" id="KW-0472">Membrane</keyword>
<comment type="caution">
    <text evidence="8">The sequence shown here is derived from an EMBL/GenBank/DDBJ whole genome shotgun (WGS) entry which is preliminary data.</text>
</comment>
<dbReference type="GO" id="GO:0000166">
    <property type="term" value="F:nucleotide binding"/>
    <property type="evidence" value="ECO:0007669"/>
    <property type="project" value="InterPro"/>
</dbReference>
<proteinExistence type="predicted"/>
<dbReference type="PROSITE" id="PS00154">
    <property type="entry name" value="ATPASE_E1_E2"/>
    <property type="match status" value="1"/>
</dbReference>
<protein>
    <recommendedName>
        <fullName evidence="7">P-type ATPase A domain-containing protein</fullName>
    </recommendedName>
</protein>
<feature type="transmembrane region" description="Helical" evidence="6">
    <location>
        <begin position="251"/>
        <end position="280"/>
    </location>
</feature>
<dbReference type="InterPro" id="IPR023299">
    <property type="entry name" value="ATPase_P-typ_cyto_dom_N"/>
</dbReference>
<evidence type="ECO:0000259" key="7">
    <source>
        <dbReference type="Pfam" id="PF00122"/>
    </source>
</evidence>
<keyword evidence="4 6" id="KW-1133">Transmembrane helix</keyword>
<feature type="transmembrane region" description="Helical" evidence="6">
    <location>
        <begin position="204"/>
        <end position="231"/>
    </location>
</feature>
<dbReference type="InterPro" id="IPR059000">
    <property type="entry name" value="ATPase_P-type_domA"/>
</dbReference>
<dbReference type="AlphaFoldDB" id="A0A9P9ECN3"/>
<evidence type="ECO:0000256" key="5">
    <source>
        <dbReference type="ARBA" id="ARBA00023136"/>
    </source>
</evidence>
<dbReference type="Gene3D" id="1.20.1110.10">
    <property type="entry name" value="Calcium-transporting ATPase, transmembrane domain"/>
    <property type="match status" value="2"/>
</dbReference>
<dbReference type="Gene3D" id="2.70.150.10">
    <property type="entry name" value="Calcium-transporting ATPase, cytoplasmic transduction domain A"/>
    <property type="match status" value="1"/>
</dbReference>
<feature type="domain" description="P-type ATPase A" evidence="7">
    <location>
        <begin position="131"/>
        <end position="175"/>
    </location>
</feature>
<gene>
    <name evidence="8" type="ORF">B0J13DRAFT_640602</name>
</gene>
<feature type="transmembrane region" description="Helical" evidence="6">
    <location>
        <begin position="66"/>
        <end position="83"/>
    </location>
</feature>
<dbReference type="Proteomes" id="UP000717696">
    <property type="component" value="Unassembled WGS sequence"/>
</dbReference>
<dbReference type="InterPro" id="IPR023298">
    <property type="entry name" value="ATPase_P-typ_TM_dom_sf"/>
</dbReference>
<dbReference type="GO" id="GO:0005388">
    <property type="term" value="F:P-type calcium transporter activity"/>
    <property type="evidence" value="ECO:0007669"/>
    <property type="project" value="TreeGrafter"/>
</dbReference>
<keyword evidence="3" id="KW-0460">Magnesium</keyword>
<dbReference type="InterPro" id="IPR018303">
    <property type="entry name" value="ATPase_P-typ_P_site"/>
</dbReference>
<evidence type="ECO:0000256" key="1">
    <source>
        <dbReference type="ARBA" id="ARBA00004370"/>
    </source>
</evidence>
<accession>A0A9P9ECN3</accession>
<evidence type="ECO:0000256" key="2">
    <source>
        <dbReference type="ARBA" id="ARBA00022692"/>
    </source>
</evidence>
<dbReference type="GO" id="GO:0005886">
    <property type="term" value="C:plasma membrane"/>
    <property type="evidence" value="ECO:0007669"/>
    <property type="project" value="TreeGrafter"/>
</dbReference>
<dbReference type="OrthoDB" id="3352408at2759"/>
<evidence type="ECO:0000256" key="3">
    <source>
        <dbReference type="ARBA" id="ARBA00022842"/>
    </source>
</evidence>